<keyword evidence="2" id="KW-0238">DNA-binding</keyword>
<dbReference type="STRING" id="440514.SAMN04488010_1449"/>
<protein>
    <submittedName>
        <fullName evidence="5">Transcriptional regulator, HxlR family</fullName>
    </submittedName>
</protein>
<dbReference type="Proteomes" id="UP000199462">
    <property type="component" value="Unassembled WGS sequence"/>
</dbReference>
<evidence type="ECO:0000256" key="3">
    <source>
        <dbReference type="ARBA" id="ARBA00023163"/>
    </source>
</evidence>
<keyword evidence="6" id="KW-1185">Reference proteome</keyword>
<dbReference type="EMBL" id="FOYX01000001">
    <property type="protein sequence ID" value="SFR64187.1"/>
    <property type="molecule type" value="Genomic_DNA"/>
</dbReference>
<keyword evidence="3" id="KW-0804">Transcription</keyword>
<dbReference type="InterPro" id="IPR002577">
    <property type="entry name" value="HTH_HxlR"/>
</dbReference>
<dbReference type="InterPro" id="IPR036390">
    <property type="entry name" value="WH_DNA-bd_sf"/>
</dbReference>
<evidence type="ECO:0000256" key="2">
    <source>
        <dbReference type="ARBA" id="ARBA00023125"/>
    </source>
</evidence>
<evidence type="ECO:0000313" key="5">
    <source>
        <dbReference type="EMBL" id="SFR64187.1"/>
    </source>
</evidence>
<reference evidence="6" key="1">
    <citation type="submission" date="2016-10" db="EMBL/GenBank/DDBJ databases">
        <authorList>
            <person name="Varghese N."/>
            <person name="Submissions S."/>
        </authorList>
    </citation>
    <scope>NUCLEOTIDE SEQUENCE [LARGE SCALE GENOMIC DNA]</scope>
    <source>
        <strain evidence="6">DSM 19891</strain>
    </source>
</reference>
<feature type="domain" description="HTH hxlR-type" evidence="4">
    <location>
        <begin position="21"/>
        <end position="120"/>
    </location>
</feature>
<dbReference type="PANTHER" id="PTHR33204">
    <property type="entry name" value="TRANSCRIPTIONAL REGULATOR, MARR FAMILY"/>
    <property type="match status" value="1"/>
</dbReference>
<evidence type="ECO:0000256" key="1">
    <source>
        <dbReference type="ARBA" id="ARBA00023015"/>
    </source>
</evidence>
<dbReference type="GO" id="GO:0003677">
    <property type="term" value="F:DNA binding"/>
    <property type="evidence" value="ECO:0007669"/>
    <property type="project" value="UniProtKB-KW"/>
</dbReference>
<dbReference type="PROSITE" id="PS51118">
    <property type="entry name" value="HTH_HXLR"/>
    <property type="match status" value="1"/>
</dbReference>
<proteinExistence type="predicted"/>
<name>A0A1I6IBR2_9FLAO</name>
<organism evidence="5 6">
    <name type="scientific">Maribacter stanieri</name>
    <dbReference type="NCBI Taxonomy" id="440514"/>
    <lineage>
        <taxon>Bacteria</taxon>
        <taxon>Pseudomonadati</taxon>
        <taxon>Bacteroidota</taxon>
        <taxon>Flavobacteriia</taxon>
        <taxon>Flavobacteriales</taxon>
        <taxon>Flavobacteriaceae</taxon>
        <taxon>Maribacter</taxon>
    </lineage>
</organism>
<sequence length="147" mass="17224">MHCASEFALNFMKAPKRRSQCPISSSLEVWGDKWSLLIVRDLMFNKRFTYGDFLKSEEKISTNILAARLLMLEKNDLIEKLEHPDSKAKVLYQLTQKGIDLIPVIVEINLWAEKYFQLTEEKKFLIKEIKLNKEKFISNSINSLLKD</sequence>
<dbReference type="Gene3D" id="1.10.10.10">
    <property type="entry name" value="Winged helix-like DNA-binding domain superfamily/Winged helix DNA-binding domain"/>
    <property type="match status" value="1"/>
</dbReference>
<dbReference type="AlphaFoldDB" id="A0A1I6IBR2"/>
<evidence type="ECO:0000313" key="6">
    <source>
        <dbReference type="Proteomes" id="UP000199462"/>
    </source>
</evidence>
<dbReference type="PANTHER" id="PTHR33204:SF37">
    <property type="entry name" value="HTH-TYPE TRANSCRIPTIONAL REGULATOR YODB"/>
    <property type="match status" value="1"/>
</dbReference>
<evidence type="ECO:0000259" key="4">
    <source>
        <dbReference type="PROSITE" id="PS51118"/>
    </source>
</evidence>
<dbReference type="SUPFAM" id="SSF46785">
    <property type="entry name" value="Winged helix' DNA-binding domain"/>
    <property type="match status" value="1"/>
</dbReference>
<accession>A0A1I6IBR2</accession>
<keyword evidence="1" id="KW-0805">Transcription regulation</keyword>
<dbReference type="Pfam" id="PF01638">
    <property type="entry name" value="HxlR"/>
    <property type="match status" value="1"/>
</dbReference>
<gene>
    <name evidence="5" type="ORF">SAMN04488010_1449</name>
</gene>
<dbReference type="InterPro" id="IPR036388">
    <property type="entry name" value="WH-like_DNA-bd_sf"/>
</dbReference>